<sequence>LGSQSLSQFGASLYGQQSKDFQMFHHDQGSIGMQNVPRGMPNPTQQFPGRTVTSHHGNIPGHVTPTSTGVPTMPSGLQQHAPSSPNRGILSVGPTIGPRSGLFNQMPSSNQGITIPNRGNAMPSGLASPNRQSPSILAMQQKQQQQQQRLGLGT</sequence>
<feature type="compositionally biased region" description="Polar residues" evidence="1">
    <location>
        <begin position="102"/>
        <end position="114"/>
    </location>
</feature>
<evidence type="ECO:0000256" key="1">
    <source>
        <dbReference type="SAM" id="MobiDB-lite"/>
    </source>
</evidence>
<gene>
    <name evidence="3" type="primary">LOC102801925</name>
</gene>
<proteinExistence type="predicted"/>
<dbReference type="GeneID" id="102801925"/>
<protein>
    <submittedName>
        <fullName evidence="3">CCR4-NOT transcription complex subunit 2-like</fullName>
    </submittedName>
</protein>
<accession>A0ABM0M0D4</accession>
<reference evidence="3" key="1">
    <citation type="submission" date="2025-08" db="UniProtKB">
        <authorList>
            <consortium name="RefSeq"/>
        </authorList>
    </citation>
    <scope>IDENTIFICATION</scope>
    <source>
        <tissue evidence="3">Testes</tissue>
    </source>
</reference>
<keyword evidence="2" id="KW-1185">Reference proteome</keyword>
<dbReference type="RefSeq" id="XP_006813475.1">
    <property type="nucleotide sequence ID" value="XM_006813412.1"/>
</dbReference>
<evidence type="ECO:0000313" key="3">
    <source>
        <dbReference type="RefSeq" id="XP_006813475.1"/>
    </source>
</evidence>
<name>A0ABM0M0D4_SACKO</name>
<evidence type="ECO:0000313" key="2">
    <source>
        <dbReference type="Proteomes" id="UP000694865"/>
    </source>
</evidence>
<feature type="non-terminal residue" evidence="3">
    <location>
        <position position="1"/>
    </location>
</feature>
<feature type="region of interest" description="Disordered" evidence="1">
    <location>
        <begin position="44"/>
        <end position="154"/>
    </location>
</feature>
<feature type="non-terminal residue" evidence="3">
    <location>
        <position position="154"/>
    </location>
</feature>
<organism evidence="2 3">
    <name type="scientific">Saccoglossus kowalevskii</name>
    <name type="common">Acorn worm</name>
    <dbReference type="NCBI Taxonomy" id="10224"/>
    <lineage>
        <taxon>Eukaryota</taxon>
        <taxon>Metazoa</taxon>
        <taxon>Hemichordata</taxon>
        <taxon>Enteropneusta</taxon>
        <taxon>Harrimaniidae</taxon>
        <taxon>Saccoglossus</taxon>
    </lineage>
</organism>
<feature type="compositionally biased region" description="Polar residues" evidence="1">
    <location>
        <begin position="44"/>
        <end position="56"/>
    </location>
</feature>
<feature type="compositionally biased region" description="Polar residues" evidence="1">
    <location>
        <begin position="64"/>
        <end position="86"/>
    </location>
</feature>
<dbReference type="Proteomes" id="UP000694865">
    <property type="component" value="Unplaced"/>
</dbReference>